<evidence type="ECO:0000313" key="2">
    <source>
        <dbReference type="Proteomes" id="UP000246171"/>
    </source>
</evidence>
<evidence type="ECO:0000313" key="1">
    <source>
        <dbReference type="EMBL" id="PWY67695.1"/>
    </source>
</evidence>
<sequence length="190" mass="21450">MHSFHTEVFNKWIRSSRKNRVATVIVSLTRTVLAEINPPQRNFDGTVVQCIRSPHTQPKPPDPGRKQGIGIFRIIYSGAEKSWSQTKTYLPWFGRSCNEQELIAVKIENKWLDESQFKGIVYPSRGLSGGHASPFSIAHLPHLANSSDSYLSPYLLHSLLGYPGICASWPFRIPLYPIPGVHLRSGKEKQ</sequence>
<organism evidence="1 2">
    <name type="scientific">Aspergillus eucalypticola (strain CBS 122712 / IBT 29274)</name>
    <dbReference type="NCBI Taxonomy" id="1448314"/>
    <lineage>
        <taxon>Eukaryota</taxon>
        <taxon>Fungi</taxon>
        <taxon>Dikarya</taxon>
        <taxon>Ascomycota</taxon>
        <taxon>Pezizomycotina</taxon>
        <taxon>Eurotiomycetes</taxon>
        <taxon>Eurotiomycetidae</taxon>
        <taxon>Eurotiales</taxon>
        <taxon>Aspergillaceae</taxon>
        <taxon>Aspergillus</taxon>
        <taxon>Aspergillus subgen. Circumdati</taxon>
    </lineage>
</organism>
<name>A0A317V0X4_ASPEC</name>
<protein>
    <submittedName>
        <fullName evidence="1">Uncharacterized protein</fullName>
    </submittedName>
</protein>
<reference evidence="1" key="1">
    <citation type="submission" date="2016-12" db="EMBL/GenBank/DDBJ databases">
        <title>The genomes of Aspergillus section Nigri reveals drivers in fungal speciation.</title>
        <authorList>
            <consortium name="DOE Joint Genome Institute"/>
            <person name="Vesth T.C."/>
            <person name="Nybo J."/>
            <person name="Theobald S."/>
            <person name="Brandl J."/>
            <person name="Frisvad J.C."/>
            <person name="Nielsen K.F."/>
            <person name="Lyhne E.K."/>
            <person name="Kogle M.E."/>
            <person name="Kuo A."/>
            <person name="Riley R."/>
            <person name="Clum A."/>
            <person name="Nolan M."/>
            <person name="Lipzen A."/>
            <person name="Salamov A."/>
            <person name="Henrissat B."/>
            <person name="Wiebenga A."/>
            <person name="De vries R.P."/>
            <person name="Grigoriev I.V."/>
            <person name="Mortensen U.H."/>
            <person name="Andersen M.R."/>
            <person name="Baker S.E."/>
        </authorList>
    </citation>
    <scope>NUCLEOTIDE SEQUENCE</scope>
    <source>
        <strain evidence="1">CBS 122712</strain>
    </source>
</reference>
<dbReference type="EMBL" id="MSFU01000021">
    <property type="protein sequence ID" value="PWY67695.1"/>
    <property type="molecule type" value="Genomic_DNA"/>
</dbReference>
<dbReference type="Proteomes" id="UP000246171">
    <property type="component" value="Unassembled WGS sequence"/>
</dbReference>
<proteinExistence type="predicted"/>
<keyword evidence="2" id="KW-1185">Reference proteome</keyword>
<dbReference type="GeneID" id="37059684"/>
<accession>A0A317V0X4</accession>
<comment type="caution">
    <text evidence="1">The sequence shown here is derived from an EMBL/GenBank/DDBJ whole genome shotgun (WGS) entry which is preliminary data.</text>
</comment>
<dbReference type="VEuPathDB" id="FungiDB:BO83DRAFT_93399"/>
<dbReference type="RefSeq" id="XP_025385633.1">
    <property type="nucleotide sequence ID" value="XM_025537722.1"/>
</dbReference>
<gene>
    <name evidence="1" type="ORF">BO83DRAFT_93399</name>
</gene>
<dbReference type="AlphaFoldDB" id="A0A317V0X4"/>